<dbReference type="InterPro" id="IPR014747">
    <property type="entry name" value="Bac_photo_RC_H_C"/>
</dbReference>
<comment type="caution">
    <text evidence="2">The sequence shown here is derived from an EMBL/GenBank/DDBJ whole genome shotgun (WGS) entry which is preliminary data.</text>
</comment>
<dbReference type="Proteomes" id="UP001180453">
    <property type="component" value="Unassembled WGS sequence"/>
</dbReference>
<dbReference type="Pfam" id="PF05239">
    <property type="entry name" value="PRC"/>
    <property type="match status" value="1"/>
</dbReference>
<keyword evidence="3" id="KW-1185">Reference proteome</keyword>
<organism evidence="2 3">
    <name type="scientific">Roseateles saccharophilus</name>
    <name type="common">Pseudomonas saccharophila</name>
    <dbReference type="NCBI Taxonomy" id="304"/>
    <lineage>
        <taxon>Bacteria</taxon>
        <taxon>Pseudomonadati</taxon>
        <taxon>Pseudomonadota</taxon>
        <taxon>Betaproteobacteria</taxon>
        <taxon>Burkholderiales</taxon>
        <taxon>Sphaerotilaceae</taxon>
        <taxon>Roseateles</taxon>
    </lineage>
</organism>
<dbReference type="RefSeq" id="WP_310264797.1">
    <property type="nucleotide sequence ID" value="NZ_JAVDXU010000001.1"/>
</dbReference>
<gene>
    <name evidence="2" type="ORF">J2X20_002372</name>
</gene>
<evidence type="ECO:0000259" key="1">
    <source>
        <dbReference type="Pfam" id="PF05239"/>
    </source>
</evidence>
<dbReference type="InterPro" id="IPR011033">
    <property type="entry name" value="PRC_barrel-like_sf"/>
</dbReference>
<protein>
    <submittedName>
        <fullName evidence="2">Sporulation protein YlmC with PRC-barrel domain</fullName>
    </submittedName>
</protein>
<evidence type="ECO:0000313" key="2">
    <source>
        <dbReference type="EMBL" id="MDR7269743.1"/>
    </source>
</evidence>
<dbReference type="InterPro" id="IPR027275">
    <property type="entry name" value="PRC-brl_dom"/>
</dbReference>
<reference evidence="2 3" key="1">
    <citation type="submission" date="2023-07" db="EMBL/GenBank/DDBJ databases">
        <title>Sorghum-associated microbial communities from plants grown in Nebraska, USA.</title>
        <authorList>
            <person name="Schachtman D."/>
        </authorList>
    </citation>
    <scope>NUCLEOTIDE SEQUENCE [LARGE SCALE GENOMIC DNA]</scope>
    <source>
        <strain evidence="2 3">BE314</strain>
    </source>
</reference>
<dbReference type="EMBL" id="JAVDXU010000001">
    <property type="protein sequence ID" value="MDR7269743.1"/>
    <property type="molecule type" value="Genomic_DNA"/>
</dbReference>
<feature type="domain" description="PRC-barrel" evidence="1">
    <location>
        <begin position="148"/>
        <end position="215"/>
    </location>
</feature>
<evidence type="ECO:0000313" key="3">
    <source>
        <dbReference type="Proteomes" id="UP001180453"/>
    </source>
</evidence>
<dbReference type="SUPFAM" id="SSF50346">
    <property type="entry name" value="PRC-barrel domain"/>
    <property type="match status" value="2"/>
</dbReference>
<sequence length="250" mass="28692">MFNSASRVTAAHVRAVDGDIGPVEDLLFDDRNWVIRYLVVDAGTWLAERDVLISPYSIKQPVGHDGVIDVALTRRLIRSSPPLDIERPVSRQQELAFERHYHYPAYWDGGGRWALGAMPYPSIAPRPQADREQASIYPADMQLRSAEQVFGFEIQASDLGIGQVQDFVFDDESWQVRYLVVDTRSWWPAGREVLIALPWVDRIDWAGQQIHVSLTREQVRCSPAYQDVACIHRDYEIQLHANYQRPGYWA</sequence>
<dbReference type="Gene3D" id="3.90.50.10">
    <property type="entry name" value="Photosynthetic Reaction Center, subunit H, domain 2"/>
    <property type="match status" value="2"/>
</dbReference>
<accession>A0ABU1YLX5</accession>
<name>A0ABU1YLX5_ROSSA</name>
<proteinExistence type="predicted"/>